<evidence type="ECO:0000313" key="2">
    <source>
        <dbReference type="Proteomes" id="UP001234297"/>
    </source>
</evidence>
<accession>A0ACC2LNI6</accession>
<protein>
    <submittedName>
        <fullName evidence="1">Uncharacterized protein</fullName>
    </submittedName>
</protein>
<evidence type="ECO:0000313" key="1">
    <source>
        <dbReference type="EMBL" id="KAJ8634723.1"/>
    </source>
</evidence>
<keyword evidence="2" id="KW-1185">Reference proteome</keyword>
<name>A0ACC2LNI6_PERAE</name>
<dbReference type="Proteomes" id="UP001234297">
    <property type="component" value="Chromosome 3"/>
</dbReference>
<reference evidence="1 2" key="1">
    <citation type="journal article" date="2022" name="Hortic Res">
        <title>A haplotype resolved chromosomal level avocado genome allows analysis of novel avocado genes.</title>
        <authorList>
            <person name="Nath O."/>
            <person name="Fletcher S.J."/>
            <person name="Hayward A."/>
            <person name="Shaw L.M."/>
            <person name="Masouleh A.K."/>
            <person name="Furtado A."/>
            <person name="Henry R.J."/>
            <person name="Mitter N."/>
        </authorList>
    </citation>
    <scope>NUCLEOTIDE SEQUENCE [LARGE SCALE GENOMIC DNA]</scope>
    <source>
        <strain evidence="2">cv. Hass</strain>
    </source>
</reference>
<sequence>MFHACKTKGVEDDCLLITSSRPTCSWYAQADQQILNPNRGGMEYFKGSASRDQRKAFNGLVSMVGTMAFQGSDLMQYDFTSAYNSPFFTTNSGAPVWNNLALTVESRDLTQRFEFSSSTMNFMKVIVSTPLIHKDTPVEVTTLSSYE</sequence>
<dbReference type="EMBL" id="CM056811">
    <property type="protein sequence ID" value="KAJ8634723.1"/>
    <property type="molecule type" value="Genomic_DNA"/>
</dbReference>
<comment type="caution">
    <text evidence="1">The sequence shown here is derived from an EMBL/GenBank/DDBJ whole genome shotgun (WGS) entry which is preliminary data.</text>
</comment>
<proteinExistence type="predicted"/>
<organism evidence="1 2">
    <name type="scientific">Persea americana</name>
    <name type="common">Avocado</name>
    <dbReference type="NCBI Taxonomy" id="3435"/>
    <lineage>
        <taxon>Eukaryota</taxon>
        <taxon>Viridiplantae</taxon>
        <taxon>Streptophyta</taxon>
        <taxon>Embryophyta</taxon>
        <taxon>Tracheophyta</taxon>
        <taxon>Spermatophyta</taxon>
        <taxon>Magnoliopsida</taxon>
        <taxon>Magnoliidae</taxon>
        <taxon>Laurales</taxon>
        <taxon>Lauraceae</taxon>
        <taxon>Persea</taxon>
    </lineage>
</organism>
<gene>
    <name evidence="1" type="ORF">MRB53_008990</name>
</gene>